<dbReference type="EMBL" id="CP002582">
    <property type="protein sequence ID" value="ADZ83388.1"/>
    <property type="molecule type" value="Genomic_DNA"/>
</dbReference>
<protein>
    <recommendedName>
        <fullName evidence="2">GON domain-containing protein</fullName>
    </recommendedName>
</protein>
<dbReference type="Proteomes" id="UP000008467">
    <property type="component" value="Chromosome"/>
</dbReference>
<keyword evidence="1" id="KW-0479">Metal-binding</keyword>
<organism evidence="3 4">
    <name type="scientific">Cellulosilyticum lentocellum (strain ATCC 49066 / DSM 5427 / NCIMB 11756 / RHM5)</name>
    <name type="common">Clostridium lentocellum</name>
    <dbReference type="NCBI Taxonomy" id="642492"/>
    <lineage>
        <taxon>Bacteria</taxon>
        <taxon>Bacillati</taxon>
        <taxon>Bacillota</taxon>
        <taxon>Clostridia</taxon>
        <taxon>Lachnospirales</taxon>
        <taxon>Cellulosilyticaceae</taxon>
        <taxon>Cellulosilyticum</taxon>
    </lineage>
</organism>
<gene>
    <name evidence="3" type="ordered locus">Clole_1664</name>
</gene>
<dbReference type="GO" id="GO:0008270">
    <property type="term" value="F:zinc ion binding"/>
    <property type="evidence" value="ECO:0007669"/>
    <property type="project" value="InterPro"/>
</dbReference>
<dbReference type="HOGENOM" id="CLU_2697869_0_0_9"/>
<evidence type="ECO:0000256" key="1">
    <source>
        <dbReference type="ARBA" id="ARBA00022723"/>
    </source>
</evidence>
<name>F2JLJ7_CELLD</name>
<proteinExistence type="predicted"/>
<dbReference type="PROSITE" id="PS51046">
    <property type="entry name" value="GON"/>
    <property type="match status" value="1"/>
</dbReference>
<feature type="domain" description="GON" evidence="2">
    <location>
        <begin position="1"/>
        <end position="24"/>
    </location>
</feature>
<dbReference type="RefSeq" id="WP_013656685.1">
    <property type="nucleotide sequence ID" value="NC_015275.1"/>
</dbReference>
<sequence>MSCCNNFCGGCSPSRSRKIIIWGALLTLLLNEALTDDGKQLIGGLLTSVGDLLIAAQTADAVCTVQTRNNDFL</sequence>
<dbReference type="AlphaFoldDB" id="F2JLJ7"/>
<evidence type="ECO:0000313" key="4">
    <source>
        <dbReference type="Proteomes" id="UP000008467"/>
    </source>
</evidence>
<accession>F2JLJ7</accession>
<dbReference type="GO" id="GO:0004222">
    <property type="term" value="F:metalloendopeptidase activity"/>
    <property type="evidence" value="ECO:0007669"/>
    <property type="project" value="InterPro"/>
</dbReference>
<evidence type="ECO:0000259" key="2">
    <source>
        <dbReference type="PROSITE" id="PS51046"/>
    </source>
</evidence>
<dbReference type="InterPro" id="IPR012314">
    <property type="entry name" value="Pept_M12B_GON-ADAMTSs"/>
</dbReference>
<keyword evidence="4" id="KW-1185">Reference proteome</keyword>
<dbReference type="KEGG" id="cle:Clole_1664"/>
<reference evidence="3 4" key="1">
    <citation type="journal article" date="2011" name="J. Bacteriol.">
        <title>Complete genome sequence of the cellulose-degrading bacterium Cellulosilyticum lentocellum.</title>
        <authorList>
            <consortium name="US DOE Joint Genome Institute"/>
            <person name="Miller D.A."/>
            <person name="Suen G."/>
            <person name="Bruce D."/>
            <person name="Copeland A."/>
            <person name="Cheng J.F."/>
            <person name="Detter C."/>
            <person name="Goodwin L.A."/>
            <person name="Han C.S."/>
            <person name="Hauser L.J."/>
            <person name="Land M.L."/>
            <person name="Lapidus A."/>
            <person name="Lucas S."/>
            <person name="Meincke L."/>
            <person name="Pitluck S."/>
            <person name="Tapia R."/>
            <person name="Teshima H."/>
            <person name="Woyke T."/>
            <person name="Fox B.G."/>
            <person name="Angert E.R."/>
            <person name="Currie C.R."/>
        </authorList>
    </citation>
    <scope>NUCLEOTIDE SEQUENCE [LARGE SCALE GENOMIC DNA]</scope>
    <source>
        <strain evidence="4">ATCC 49066 / DSM 5427 / NCIMB 11756 / RHM5</strain>
    </source>
</reference>
<evidence type="ECO:0000313" key="3">
    <source>
        <dbReference type="EMBL" id="ADZ83388.1"/>
    </source>
</evidence>